<dbReference type="STRING" id="36050.A0A1B8AP80"/>
<organism evidence="1 2">
    <name type="scientific">Fusarium poae</name>
    <dbReference type="NCBI Taxonomy" id="36050"/>
    <lineage>
        <taxon>Eukaryota</taxon>
        <taxon>Fungi</taxon>
        <taxon>Dikarya</taxon>
        <taxon>Ascomycota</taxon>
        <taxon>Pezizomycotina</taxon>
        <taxon>Sordariomycetes</taxon>
        <taxon>Hypocreomycetidae</taxon>
        <taxon>Hypocreales</taxon>
        <taxon>Nectriaceae</taxon>
        <taxon>Fusarium</taxon>
    </lineage>
</organism>
<evidence type="ECO:0000313" key="1">
    <source>
        <dbReference type="EMBL" id="OBS22332.1"/>
    </source>
</evidence>
<keyword evidence="2" id="KW-1185">Reference proteome</keyword>
<dbReference type="OrthoDB" id="4889313at2759"/>
<accession>A0A1B8AP80</accession>
<comment type="caution">
    <text evidence="1">The sequence shown here is derived from an EMBL/GenBank/DDBJ whole genome shotgun (WGS) entry which is preliminary data.</text>
</comment>
<proteinExistence type="predicted"/>
<reference evidence="1 2" key="1">
    <citation type="submission" date="2016-06" db="EMBL/GenBank/DDBJ databases">
        <title>Living apart together: crosstalk between the core and supernumerary genomes in a fungal plant pathogen.</title>
        <authorList>
            <person name="Vanheule A."/>
            <person name="Audenaert K."/>
            <person name="Warris S."/>
            <person name="Van De Geest H."/>
            <person name="Schijlen E."/>
            <person name="Hofte M."/>
            <person name="De Saeger S."/>
            <person name="Haesaert G."/>
            <person name="Waalwijk C."/>
            <person name="Van Der Lee T."/>
        </authorList>
    </citation>
    <scope>NUCLEOTIDE SEQUENCE [LARGE SCALE GENOMIC DNA]</scope>
    <source>
        <strain evidence="1 2">2516</strain>
    </source>
</reference>
<dbReference type="Proteomes" id="UP000091967">
    <property type="component" value="Unassembled WGS sequence"/>
</dbReference>
<name>A0A1B8AP80_FUSPO</name>
<dbReference type="EMBL" id="LYXU01000003">
    <property type="protein sequence ID" value="OBS22332.1"/>
    <property type="molecule type" value="Genomic_DNA"/>
</dbReference>
<protein>
    <submittedName>
        <fullName evidence="1">Uncharacterized protein</fullName>
    </submittedName>
</protein>
<dbReference type="OMA" id="TISVENW"/>
<dbReference type="AlphaFoldDB" id="A0A1B8AP80"/>
<sequence>MPPYAADLENWWLGSGYDFIKQLIDTVTDGLDPRQCGFAQEIKTQLLSFDSDPAIAEQIKKDWPAIHAARGVDYDANSRKYAKRVASTIFRRPENGGINFDLAMDGLGYLDAIEIRRLRILNAVDEAIQAGPREEDRSPMLEEIGRTSFTNFKKLHAGLRTCILIEELTKDVNHRKEAAQIMALLNALVPSAVFMGDTDDVDPTPHSSGVRDSVRFSVFEHLISKDCFTQERQEVIQMKLRCWCDTSSYAEVRDVMVRYCEEFKKVEELSIRLLDKLEKKSGNTVYHHAVNSGSPTKFTADTSCNSGPQAVSSQVESTVLIPNTSLENQGSAKQLLATPQLPLAFHPLLRGMPGRELSPAKTDIALLARDMSQPPISCYPDNLSKTFFYQHPRAKKLKMSTLEQAALGLLLPAELVDQRDY</sequence>
<gene>
    <name evidence="1" type="ORF">FPOA_08669</name>
</gene>
<evidence type="ECO:0000313" key="2">
    <source>
        <dbReference type="Proteomes" id="UP000091967"/>
    </source>
</evidence>